<sequence length="101" mass="11826">MHADYINYRSHQCINFTSAGTGNSHVTAVKQEKHQYYYQYFITRQQNSAQTNQTLQPTPSAGLWAKLYNRDMFGLVPWIIHQAPAYLHSFALRSLYVTRNR</sequence>
<dbReference type="Proteomes" id="UP001519460">
    <property type="component" value="Unassembled WGS sequence"/>
</dbReference>
<protein>
    <submittedName>
        <fullName evidence="1">Uncharacterized protein</fullName>
    </submittedName>
</protein>
<reference evidence="1 2" key="1">
    <citation type="journal article" date="2023" name="Sci. Data">
        <title>Genome assembly of the Korean intertidal mud-creeper Batillaria attramentaria.</title>
        <authorList>
            <person name="Patra A.K."/>
            <person name="Ho P.T."/>
            <person name="Jun S."/>
            <person name="Lee S.J."/>
            <person name="Kim Y."/>
            <person name="Won Y.J."/>
        </authorList>
    </citation>
    <scope>NUCLEOTIDE SEQUENCE [LARGE SCALE GENOMIC DNA]</scope>
    <source>
        <strain evidence="1">Wonlab-2016</strain>
    </source>
</reference>
<accession>A0ABD0K4E0</accession>
<keyword evidence="2" id="KW-1185">Reference proteome</keyword>
<dbReference type="AlphaFoldDB" id="A0ABD0K4E0"/>
<evidence type="ECO:0000313" key="1">
    <source>
        <dbReference type="EMBL" id="KAK7481838.1"/>
    </source>
</evidence>
<proteinExistence type="predicted"/>
<dbReference type="EMBL" id="JACVVK020000255">
    <property type="protein sequence ID" value="KAK7481838.1"/>
    <property type="molecule type" value="Genomic_DNA"/>
</dbReference>
<evidence type="ECO:0000313" key="2">
    <source>
        <dbReference type="Proteomes" id="UP001519460"/>
    </source>
</evidence>
<comment type="caution">
    <text evidence="1">The sequence shown here is derived from an EMBL/GenBank/DDBJ whole genome shotgun (WGS) entry which is preliminary data.</text>
</comment>
<gene>
    <name evidence="1" type="ORF">BaRGS_00026864</name>
</gene>
<name>A0ABD0K4E0_9CAEN</name>
<organism evidence="1 2">
    <name type="scientific">Batillaria attramentaria</name>
    <dbReference type="NCBI Taxonomy" id="370345"/>
    <lineage>
        <taxon>Eukaryota</taxon>
        <taxon>Metazoa</taxon>
        <taxon>Spiralia</taxon>
        <taxon>Lophotrochozoa</taxon>
        <taxon>Mollusca</taxon>
        <taxon>Gastropoda</taxon>
        <taxon>Caenogastropoda</taxon>
        <taxon>Sorbeoconcha</taxon>
        <taxon>Cerithioidea</taxon>
        <taxon>Batillariidae</taxon>
        <taxon>Batillaria</taxon>
    </lineage>
</organism>